<dbReference type="InterPro" id="IPR000601">
    <property type="entry name" value="PKD_dom"/>
</dbReference>
<comment type="caution">
    <text evidence="3">The sequence shown here is derived from an EMBL/GenBank/DDBJ whole genome shotgun (WGS) entry which is preliminary data.</text>
</comment>
<evidence type="ECO:0000313" key="4">
    <source>
        <dbReference type="Proteomes" id="UP000292564"/>
    </source>
</evidence>
<proteinExistence type="predicted"/>
<dbReference type="OrthoDB" id="3288201at2"/>
<sequence>MNSRLTRPLLTMALSGAMIAGSAAVPSPAFADTLPDTTAPVGAFTLNTPALWIGQSVVLTQGAVTDDVSAPELITRKVTWGDGTSSTVAAGAATVAHRYASNGRFTVTVTYTDEAGNSSTAASAVTVTTPGTFRISKTSVWWYEDTVVTFSNVPAGTTKIAFDNGDGWVPILKGKNQSVTILYHTRKNGGLVKGPVTLRATFYNKYGASSPIRIGTINVKVDSWRPVPKIKRPLRPSRVSSWKYVKGTATDRGAGAFRAEVHVTRVTGSKVYCFTSARKWKRVRSEAQFNKYCTPPLYVKVSRGKWSLRVPGIRKGKLYVEVWVQDRAGNWSSRSAFTTAKLTRS</sequence>
<accession>A0A4Q7ZGU1</accession>
<keyword evidence="4" id="KW-1185">Reference proteome</keyword>
<evidence type="ECO:0000256" key="1">
    <source>
        <dbReference type="SAM" id="SignalP"/>
    </source>
</evidence>
<dbReference type="Proteomes" id="UP000292564">
    <property type="component" value="Unassembled WGS sequence"/>
</dbReference>
<dbReference type="InterPro" id="IPR035986">
    <property type="entry name" value="PKD_dom_sf"/>
</dbReference>
<gene>
    <name evidence="3" type="ORF">EV385_1153</name>
</gene>
<name>A0A4Q7ZGU1_9ACTN</name>
<organism evidence="3 4">
    <name type="scientific">Krasilnikovia cinnamomea</name>
    <dbReference type="NCBI Taxonomy" id="349313"/>
    <lineage>
        <taxon>Bacteria</taxon>
        <taxon>Bacillati</taxon>
        <taxon>Actinomycetota</taxon>
        <taxon>Actinomycetes</taxon>
        <taxon>Micromonosporales</taxon>
        <taxon>Micromonosporaceae</taxon>
        <taxon>Krasilnikovia</taxon>
    </lineage>
</organism>
<dbReference type="Pfam" id="PF18911">
    <property type="entry name" value="PKD_4"/>
    <property type="match status" value="1"/>
</dbReference>
<reference evidence="3 4" key="1">
    <citation type="submission" date="2019-02" db="EMBL/GenBank/DDBJ databases">
        <title>Sequencing the genomes of 1000 actinobacteria strains.</title>
        <authorList>
            <person name="Klenk H.-P."/>
        </authorList>
    </citation>
    <scope>NUCLEOTIDE SEQUENCE [LARGE SCALE GENOMIC DNA]</scope>
    <source>
        <strain evidence="3 4">DSM 45162</strain>
    </source>
</reference>
<evidence type="ECO:0000259" key="2">
    <source>
        <dbReference type="PROSITE" id="PS50093"/>
    </source>
</evidence>
<dbReference type="Gene3D" id="2.60.40.10">
    <property type="entry name" value="Immunoglobulins"/>
    <property type="match status" value="1"/>
</dbReference>
<dbReference type="SUPFAM" id="SSF49299">
    <property type="entry name" value="PKD domain"/>
    <property type="match status" value="1"/>
</dbReference>
<dbReference type="RefSeq" id="WP_130508490.1">
    <property type="nucleotide sequence ID" value="NZ_SHKY01000001.1"/>
</dbReference>
<dbReference type="EMBL" id="SHKY01000001">
    <property type="protein sequence ID" value="RZU49403.1"/>
    <property type="molecule type" value="Genomic_DNA"/>
</dbReference>
<dbReference type="InterPro" id="IPR013783">
    <property type="entry name" value="Ig-like_fold"/>
</dbReference>
<feature type="domain" description="PKD" evidence="2">
    <location>
        <begin position="79"/>
        <end position="130"/>
    </location>
</feature>
<feature type="chain" id="PRO_5020240950" description="PKD domain-containing protein" evidence="1">
    <location>
        <begin position="32"/>
        <end position="345"/>
    </location>
</feature>
<keyword evidence="1" id="KW-0732">Signal</keyword>
<dbReference type="GO" id="GO:0005975">
    <property type="term" value="P:carbohydrate metabolic process"/>
    <property type="evidence" value="ECO:0007669"/>
    <property type="project" value="UniProtKB-ARBA"/>
</dbReference>
<dbReference type="CDD" id="cd00146">
    <property type="entry name" value="PKD"/>
    <property type="match status" value="1"/>
</dbReference>
<evidence type="ECO:0000313" key="3">
    <source>
        <dbReference type="EMBL" id="RZU49403.1"/>
    </source>
</evidence>
<protein>
    <recommendedName>
        <fullName evidence="2">PKD domain-containing protein</fullName>
    </recommendedName>
</protein>
<dbReference type="AlphaFoldDB" id="A0A4Q7ZGU1"/>
<dbReference type="PROSITE" id="PS50093">
    <property type="entry name" value="PKD"/>
    <property type="match status" value="1"/>
</dbReference>
<feature type="signal peptide" evidence="1">
    <location>
        <begin position="1"/>
        <end position="31"/>
    </location>
</feature>